<evidence type="ECO:0000259" key="5">
    <source>
        <dbReference type="PROSITE" id="PS50943"/>
    </source>
</evidence>
<dbReference type="Pfam" id="PF00196">
    <property type="entry name" value="GerE"/>
    <property type="match status" value="1"/>
</dbReference>
<dbReference type="Pfam" id="PF01381">
    <property type="entry name" value="HTH_3"/>
    <property type="match status" value="1"/>
</dbReference>
<dbReference type="InterPro" id="IPR010982">
    <property type="entry name" value="Lambda_DNA-bd_dom_sf"/>
</dbReference>
<dbReference type="PANTHER" id="PTHR44688">
    <property type="entry name" value="DNA-BINDING TRANSCRIPTIONAL ACTIVATOR DEVR_DOSR"/>
    <property type="match status" value="1"/>
</dbReference>
<name>A0A414R9C6_9FIRM</name>
<evidence type="ECO:0000256" key="2">
    <source>
        <dbReference type="ARBA" id="ARBA00023125"/>
    </source>
</evidence>
<dbReference type="EMBL" id="QRHR01000003">
    <property type="protein sequence ID" value="RHF89640.1"/>
    <property type="molecule type" value="Genomic_DNA"/>
</dbReference>
<dbReference type="Gene3D" id="1.10.10.10">
    <property type="entry name" value="Winged helix-like DNA-binding domain superfamily/Winged helix DNA-binding domain"/>
    <property type="match status" value="1"/>
</dbReference>
<dbReference type="InterPro" id="IPR036388">
    <property type="entry name" value="WH-like_DNA-bd_sf"/>
</dbReference>
<dbReference type="Proteomes" id="UP000286186">
    <property type="component" value="Unassembled WGS sequence"/>
</dbReference>
<keyword evidence="3" id="KW-0804">Transcription</keyword>
<feature type="domain" description="HTH cro/C1-type" evidence="5">
    <location>
        <begin position="23"/>
        <end position="78"/>
    </location>
</feature>
<dbReference type="InterPro" id="IPR000792">
    <property type="entry name" value="Tscrpt_reg_LuxR_C"/>
</dbReference>
<dbReference type="PROSITE" id="PS50943">
    <property type="entry name" value="HTH_CROC1"/>
    <property type="match status" value="1"/>
</dbReference>
<dbReference type="SUPFAM" id="SSF47413">
    <property type="entry name" value="lambda repressor-like DNA-binding domains"/>
    <property type="match status" value="1"/>
</dbReference>
<proteinExistence type="predicted"/>
<dbReference type="InterPro" id="IPR016032">
    <property type="entry name" value="Sig_transdc_resp-reg_C-effctor"/>
</dbReference>
<evidence type="ECO:0000313" key="7">
    <source>
        <dbReference type="Proteomes" id="UP000286186"/>
    </source>
</evidence>
<evidence type="ECO:0000313" key="6">
    <source>
        <dbReference type="EMBL" id="RHF89640.1"/>
    </source>
</evidence>
<dbReference type="GO" id="GO:0003677">
    <property type="term" value="F:DNA binding"/>
    <property type="evidence" value="ECO:0007669"/>
    <property type="project" value="UniProtKB-KW"/>
</dbReference>
<organism evidence="6 7">
    <name type="scientific">Eubacterium ventriosum</name>
    <dbReference type="NCBI Taxonomy" id="39496"/>
    <lineage>
        <taxon>Bacteria</taxon>
        <taxon>Bacillati</taxon>
        <taxon>Bacillota</taxon>
        <taxon>Clostridia</taxon>
        <taxon>Eubacteriales</taxon>
        <taxon>Eubacteriaceae</taxon>
        <taxon>Eubacterium</taxon>
    </lineage>
</organism>
<dbReference type="InterPro" id="IPR001387">
    <property type="entry name" value="Cro/C1-type_HTH"/>
</dbReference>
<dbReference type="CDD" id="cd06170">
    <property type="entry name" value="LuxR_C_like"/>
    <property type="match status" value="1"/>
</dbReference>
<dbReference type="GO" id="GO:0006355">
    <property type="term" value="P:regulation of DNA-templated transcription"/>
    <property type="evidence" value="ECO:0007669"/>
    <property type="project" value="InterPro"/>
</dbReference>
<dbReference type="SMART" id="SM00530">
    <property type="entry name" value="HTH_XRE"/>
    <property type="match status" value="1"/>
</dbReference>
<feature type="domain" description="HTH luxR-type" evidence="4">
    <location>
        <begin position="361"/>
        <end position="424"/>
    </location>
</feature>
<evidence type="ECO:0000256" key="3">
    <source>
        <dbReference type="ARBA" id="ARBA00023163"/>
    </source>
</evidence>
<gene>
    <name evidence="6" type="ORF">DW652_03970</name>
</gene>
<dbReference type="PROSITE" id="PS50043">
    <property type="entry name" value="HTH_LUXR_2"/>
    <property type="match status" value="1"/>
</dbReference>
<dbReference type="SUPFAM" id="SSF46894">
    <property type="entry name" value="C-terminal effector domain of the bipartite response regulators"/>
    <property type="match status" value="1"/>
</dbReference>
<protein>
    <submittedName>
        <fullName evidence="6">Helix-turn-helix domain-containing protein</fullName>
    </submittedName>
</protein>
<accession>A0A414R9C6</accession>
<sequence>MCYILEIKEMFGMDSNKTPSEIIAELCVEAGISKSELARRLEITPSQITRILNGDTKTISSDILIKLTKLFGVSADYLLGITDKKEIIKEKHTTRVPMLLMSSAFPLGRCIEFIESIDDVPQKEMAYAEYYYFSGRHEKAVEYAEMYLNCEDIMLKLSASLIYTFANLSLDRIHSARFGLERLKEYLKEAMLEETDKKTRACCVFVATAAHTLLHIPVGDLPPLAEYLSEFTKGMQLWGAYVLAHKAYLVKDYQRSLGIVQTCLMTCSKVYPIAMIYLNLVVAMDLMNLKETDKAKVYFMKVWEISRPDNLIEGIGEHHGLLQGLIETCMKKDYPEDYARIINITYKFSAGWRRIHNPDTNEDVADNLTTTEFTIAMLANRGWTNKEISEYLEITPRTVKQHLTCVFNKLNIENRKQLKNFMLR</sequence>
<dbReference type="CDD" id="cd00093">
    <property type="entry name" value="HTH_XRE"/>
    <property type="match status" value="1"/>
</dbReference>
<evidence type="ECO:0000256" key="1">
    <source>
        <dbReference type="ARBA" id="ARBA00023015"/>
    </source>
</evidence>
<keyword evidence="1" id="KW-0805">Transcription regulation</keyword>
<evidence type="ECO:0000259" key="4">
    <source>
        <dbReference type="PROSITE" id="PS50043"/>
    </source>
</evidence>
<dbReference type="PANTHER" id="PTHR44688:SF16">
    <property type="entry name" value="DNA-BINDING TRANSCRIPTIONAL ACTIVATOR DEVR_DOSR"/>
    <property type="match status" value="1"/>
</dbReference>
<reference evidence="6 7" key="1">
    <citation type="submission" date="2018-08" db="EMBL/GenBank/DDBJ databases">
        <title>A genome reference for cultivated species of the human gut microbiota.</title>
        <authorList>
            <person name="Zou Y."/>
            <person name="Xue W."/>
            <person name="Luo G."/>
        </authorList>
    </citation>
    <scope>NUCLEOTIDE SEQUENCE [LARGE SCALE GENOMIC DNA]</scope>
    <source>
        <strain evidence="6 7">AM23-22</strain>
    </source>
</reference>
<keyword evidence="2" id="KW-0238">DNA-binding</keyword>
<comment type="caution">
    <text evidence="6">The sequence shown here is derived from an EMBL/GenBank/DDBJ whole genome shotgun (WGS) entry which is preliminary data.</text>
</comment>
<dbReference type="PRINTS" id="PR00038">
    <property type="entry name" value="HTHLUXR"/>
</dbReference>
<dbReference type="SMART" id="SM00421">
    <property type="entry name" value="HTH_LUXR"/>
    <property type="match status" value="1"/>
</dbReference>
<dbReference type="AlphaFoldDB" id="A0A414R9C6"/>
<dbReference type="Gene3D" id="1.10.260.40">
    <property type="entry name" value="lambda repressor-like DNA-binding domains"/>
    <property type="match status" value="1"/>
</dbReference>